<comment type="caution">
    <text evidence="1">The sequence shown here is derived from an EMBL/GenBank/DDBJ whole genome shotgun (WGS) entry which is preliminary data.</text>
</comment>
<dbReference type="EMBL" id="VSSQ01131247">
    <property type="protein sequence ID" value="MPN58497.1"/>
    <property type="molecule type" value="Genomic_DNA"/>
</dbReference>
<proteinExistence type="predicted"/>
<accession>A0A645J531</accession>
<name>A0A645J531_9ZZZZ</name>
<evidence type="ECO:0000313" key="1">
    <source>
        <dbReference type="EMBL" id="MPN58497.1"/>
    </source>
</evidence>
<gene>
    <name evidence="1" type="ORF">SDC9_206202</name>
</gene>
<organism evidence="1">
    <name type="scientific">bioreactor metagenome</name>
    <dbReference type="NCBI Taxonomy" id="1076179"/>
    <lineage>
        <taxon>unclassified sequences</taxon>
        <taxon>metagenomes</taxon>
        <taxon>ecological metagenomes</taxon>
    </lineage>
</organism>
<protein>
    <submittedName>
        <fullName evidence="1">Uncharacterized protein</fullName>
    </submittedName>
</protein>
<reference evidence="1" key="1">
    <citation type="submission" date="2019-08" db="EMBL/GenBank/DDBJ databases">
        <authorList>
            <person name="Kucharzyk K."/>
            <person name="Murdoch R.W."/>
            <person name="Higgins S."/>
            <person name="Loffler F."/>
        </authorList>
    </citation>
    <scope>NUCLEOTIDE SEQUENCE</scope>
</reference>
<dbReference type="AlphaFoldDB" id="A0A645J531"/>
<sequence>MLENHITLSINLAFEYGDDLVFPLFVQRVKTDGWVFLEKILVLIAFQPREHRAVFHVVSVDDRVGAERHYGTPLVDEGDAAPGFRRIKAVRQIKIIRRIHDGIVDTRTIYPDPARHVRVLLVKRPILLQHDRLLGRLHRYWRCRG</sequence>